<comment type="caution">
    <text evidence="3">The sequence shown here is derived from an EMBL/GenBank/DDBJ whole genome shotgun (WGS) entry which is preliminary data.</text>
</comment>
<dbReference type="SUPFAM" id="SSF54791">
    <property type="entry name" value="Eukaryotic type KH-domain (KH-domain type I)"/>
    <property type="match status" value="1"/>
</dbReference>
<evidence type="ECO:0000313" key="4">
    <source>
        <dbReference type="Proteomes" id="UP000034350"/>
    </source>
</evidence>
<dbReference type="GeneID" id="36319183"/>
<dbReference type="VEuPathDB" id="MicrosporidiaDB:G9O61_00g015720"/>
<keyword evidence="4" id="KW-1185">Reference proteome</keyword>
<dbReference type="PROSITE" id="PS50084">
    <property type="entry name" value="KH_TYPE_1"/>
    <property type="match status" value="1"/>
</dbReference>
<reference evidence="3 4" key="1">
    <citation type="journal article" date="2015" name="Environ. Microbiol.">
        <title>Genome analyses suggest the presence of polyploidy and recent human-driven expansions in eight global populations of the honeybee pathogen Nosema ceranae.</title>
        <authorList>
            <person name="Pelin A."/>
            <person name="Selman M."/>
            <person name="Aris-Brosou S."/>
            <person name="Farinelli L."/>
            <person name="Corradi N."/>
        </authorList>
    </citation>
    <scope>NUCLEOTIDE SEQUENCE [LARGE SCALE GENOMIC DNA]</scope>
    <source>
        <strain evidence="3 4">PA08 1199</strain>
    </source>
</reference>
<proteinExistence type="predicted"/>
<dbReference type="SMART" id="SM00322">
    <property type="entry name" value="KH"/>
    <property type="match status" value="1"/>
</dbReference>
<dbReference type="Gene3D" id="3.30.1370.10">
    <property type="entry name" value="K Homology domain, type 1"/>
    <property type="match status" value="1"/>
</dbReference>
<keyword evidence="1" id="KW-0694">RNA-binding</keyword>
<organism evidence="3 4">
    <name type="scientific">Vairimorpha ceranae</name>
    <dbReference type="NCBI Taxonomy" id="40302"/>
    <lineage>
        <taxon>Eukaryota</taxon>
        <taxon>Fungi</taxon>
        <taxon>Fungi incertae sedis</taxon>
        <taxon>Microsporidia</taxon>
        <taxon>Nosematidae</taxon>
        <taxon>Vairimorpha</taxon>
    </lineage>
</organism>
<dbReference type="EMBL" id="JPQZ01000018">
    <property type="protein sequence ID" value="KKO75529.1"/>
    <property type="molecule type" value="Genomic_DNA"/>
</dbReference>
<dbReference type="Proteomes" id="UP000034350">
    <property type="component" value="Unassembled WGS sequence"/>
</dbReference>
<evidence type="ECO:0000313" key="3">
    <source>
        <dbReference type="EMBL" id="KKO75529.1"/>
    </source>
</evidence>
<evidence type="ECO:0000259" key="2">
    <source>
        <dbReference type="SMART" id="SM00322"/>
    </source>
</evidence>
<protein>
    <recommendedName>
        <fullName evidence="2">K Homology domain-containing protein</fullName>
    </recommendedName>
</protein>
<dbReference type="RefSeq" id="XP_024331271.1">
    <property type="nucleotide sequence ID" value="XM_024474268.1"/>
</dbReference>
<accession>A0A0F9ZD66</accession>
<dbReference type="CDD" id="cd02393">
    <property type="entry name" value="KH-I_PNPase"/>
    <property type="match status" value="1"/>
</dbReference>
<dbReference type="InterPro" id="IPR004087">
    <property type="entry name" value="KH_dom"/>
</dbReference>
<sequence length="133" mass="15753">MLRKIRKHRLIQINSILDNFDNLPPTLQTEKYKKYLLSTKDSLLPHSRQINIPTNKIGIVIGPKGSTIRHLEKEYNCDIFIKDNTCLIEGNEADEVVKFIEDLLSTNKVFIVEKMTDWEKFYVWWSHHNKQNI</sequence>
<dbReference type="AlphaFoldDB" id="A0A0F9ZD66"/>
<dbReference type="InterPro" id="IPR004088">
    <property type="entry name" value="KH_dom_type_1"/>
</dbReference>
<gene>
    <name evidence="3" type="ORF">AAJ76_1800015184</name>
</gene>
<name>A0A0F9ZD66_9MICR</name>
<dbReference type="Pfam" id="PF00013">
    <property type="entry name" value="KH_1"/>
    <property type="match status" value="1"/>
</dbReference>
<dbReference type="VEuPathDB" id="MicrosporidiaDB:NCER_101838"/>
<dbReference type="InterPro" id="IPR036612">
    <property type="entry name" value="KH_dom_type_1_sf"/>
</dbReference>
<feature type="domain" description="K Homology" evidence="2">
    <location>
        <begin position="44"/>
        <end position="105"/>
    </location>
</feature>
<dbReference type="GO" id="GO:0003723">
    <property type="term" value="F:RNA binding"/>
    <property type="evidence" value="ECO:0007669"/>
    <property type="project" value="UniProtKB-UniRule"/>
</dbReference>
<dbReference type="OrthoDB" id="6777263at2759"/>
<dbReference type="VEuPathDB" id="MicrosporidiaDB:AAJ76_1800015184"/>
<evidence type="ECO:0000256" key="1">
    <source>
        <dbReference type="PROSITE-ProRule" id="PRU00117"/>
    </source>
</evidence>